<protein>
    <submittedName>
        <fullName evidence="9">Rhodopsin domain-containing protein</fullName>
    </submittedName>
</protein>
<feature type="transmembrane region" description="Helical" evidence="7">
    <location>
        <begin position="134"/>
        <end position="156"/>
    </location>
</feature>
<name>A0ABQ0G9S3_9PEZI</name>
<sequence length="423" mass="45786">MSPSARPLLVSNPRESYQINIIACAAITWFIGATFVALRFYTRGHLLRNVLGAEDWFVLVALVFSGATCAGMIEQAVYGLGKHALDINPAVIVPLARAGWYTILWYMLSLLFTKISILLLYLRILSYQHARYAVYAILAIVIFANGLWTLITVATACTPLQAFWEPTLPNATCRPSAYWFANTGLHIGTDILLYVLPLPVIISLQVKLRQKLALYSVLVLGFFVCTVSTVRLWDLVEERNRPDFTYDNVSISYLTCVEINAAIACACCMTLKPLATRVFPRAWGSRAANPGEGLGDVEAVAAGSGSGAGGGGAGGEGNRSPKGNDRCRERGPPTIGSTPSRLRQKEGLCYYSWEYDDERSSACGSDPGLPEEKGVEAEDVGVNEKPFEESAIDTGSAREIGLQGMPVRPPTVHTTGKNGPAGL</sequence>
<feature type="transmembrane region" description="Helical" evidence="7">
    <location>
        <begin position="20"/>
        <end position="41"/>
    </location>
</feature>
<dbReference type="PANTHER" id="PTHR33048:SF47">
    <property type="entry name" value="INTEGRAL MEMBRANE PROTEIN-RELATED"/>
    <property type="match status" value="1"/>
</dbReference>
<feature type="transmembrane region" description="Helical" evidence="7">
    <location>
        <begin position="250"/>
        <end position="271"/>
    </location>
</feature>
<comment type="similarity">
    <text evidence="5">Belongs to the SAT4 family.</text>
</comment>
<proteinExistence type="inferred from homology"/>
<dbReference type="InterPro" id="IPR052337">
    <property type="entry name" value="SAT4-like"/>
</dbReference>
<evidence type="ECO:0000256" key="6">
    <source>
        <dbReference type="SAM" id="MobiDB-lite"/>
    </source>
</evidence>
<feature type="transmembrane region" description="Helical" evidence="7">
    <location>
        <begin position="176"/>
        <end position="200"/>
    </location>
</feature>
<evidence type="ECO:0000259" key="8">
    <source>
        <dbReference type="Pfam" id="PF20684"/>
    </source>
</evidence>
<feature type="transmembrane region" description="Helical" evidence="7">
    <location>
        <begin position="53"/>
        <end position="73"/>
    </location>
</feature>
<feature type="transmembrane region" description="Helical" evidence="7">
    <location>
        <begin position="103"/>
        <end position="122"/>
    </location>
</feature>
<evidence type="ECO:0000256" key="4">
    <source>
        <dbReference type="ARBA" id="ARBA00023136"/>
    </source>
</evidence>
<feature type="region of interest" description="Disordered" evidence="6">
    <location>
        <begin position="361"/>
        <end position="423"/>
    </location>
</feature>
<dbReference type="GeneID" id="98175460"/>
<evidence type="ECO:0000256" key="5">
    <source>
        <dbReference type="ARBA" id="ARBA00038359"/>
    </source>
</evidence>
<gene>
    <name evidence="9" type="ORF">MFIFM68171_04717</name>
</gene>
<organism evidence="9 10">
    <name type="scientific">Madurella fahalii</name>
    <dbReference type="NCBI Taxonomy" id="1157608"/>
    <lineage>
        <taxon>Eukaryota</taxon>
        <taxon>Fungi</taxon>
        <taxon>Dikarya</taxon>
        <taxon>Ascomycota</taxon>
        <taxon>Pezizomycotina</taxon>
        <taxon>Sordariomycetes</taxon>
        <taxon>Sordariomycetidae</taxon>
        <taxon>Sordariales</taxon>
        <taxon>Sordariales incertae sedis</taxon>
        <taxon>Madurella</taxon>
    </lineage>
</organism>
<comment type="subcellular location">
    <subcellularLocation>
        <location evidence="1">Membrane</location>
        <topology evidence="1">Multi-pass membrane protein</topology>
    </subcellularLocation>
</comment>
<keyword evidence="3 7" id="KW-1133">Transmembrane helix</keyword>
<dbReference type="PANTHER" id="PTHR33048">
    <property type="entry name" value="PTH11-LIKE INTEGRAL MEMBRANE PROTEIN (AFU_ORTHOLOGUE AFUA_5G11245)"/>
    <property type="match status" value="1"/>
</dbReference>
<feature type="region of interest" description="Disordered" evidence="6">
    <location>
        <begin position="305"/>
        <end position="341"/>
    </location>
</feature>
<dbReference type="EMBL" id="BAAFSV010000002">
    <property type="protein sequence ID" value="GAB1314507.1"/>
    <property type="molecule type" value="Genomic_DNA"/>
</dbReference>
<evidence type="ECO:0000256" key="2">
    <source>
        <dbReference type="ARBA" id="ARBA00022692"/>
    </source>
</evidence>
<evidence type="ECO:0000256" key="3">
    <source>
        <dbReference type="ARBA" id="ARBA00022989"/>
    </source>
</evidence>
<feature type="compositionally biased region" description="Basic and acidic residues" evidence="6">
    <location>
        <begin position="322"/>
        <end position="331"/>
    </location>
</feature>
<evidence type="ECO:0000256" key="7">
    <source>
        <dbReference type="SAM" id="Phobius"/>
    </source>
</evidence>
<keyword evidence="4 7" id="KW-0472">Membrane</keyword>
<feature type="transmembrane region" description="Helical" evidence="7">
    <location>
        <begin position="212"/>
        <end position="230"/>
    </location>
</feature>
<keyword evidence="2 7" id="KW-0812">Transmembrane</keyword>
<evidence type="ECO:0000313" key="10">
    <source>
        <dbReference type="Proteomes" id="UP001628179"/>
    </source>
</evidence>
<dbReference type="RefSeq" id="XP_070916238.1">
    <property type="nucleotide sequence ID" value="XM_071060137.1"/>
</dbReference>
<dbReference type="Proteomes" id="UP001628179">
    <property type="component" value="Unassembled WGS sequence"/>
</dbReference>
<comment type="caution">
    <text evidence="9">The sequence shown here is derived from an EMBL/GenBank/DDBJ whole genome shotgun (WGS) entry which is preliminary data.</text>
</comment>
<reference evidence="9 10" key="1">
    <citation type="submission" date="2024-09" db="EMBL/GenBank/DDBJ databases">
        <title>Itraconazole resistance in Madurella fahalii resulting from another homologue of gene encoding cytochrome P450 14-alpha sterol demethylase (CYP51).</title>
        <authorList>
            <person name="Yoshioka I."/>
            <person name="Fahal A.H."/>
            <person name="Kaneko S."/>
            <person name="Yaguchi T."/>
        </authorList>
    </citation>
    <scope>NUCLEOTIDE SEQUENCE [LARGE SCALE GENOMIC DNA]</scope>
    <source>
        <strain evidence="9 10">IFM 68171</strain>
    </source>
</reference>
<dbReference type="Pfam" id="PF20684">
    <property type="entry name" value="Fung_rhodopsin"/>
    <property type="match status" value="1"/>
</dbReference>
<accession>A0ABQ0G9S3</accession>
<feature type="compositionally biased region" description="Gly residues" evidence="6">
    <location>
        <begin position="305"/>
        <end position="317"/>
    </location>
</feature>
<dbReference type="InterPro" id="IPR049326">
    <property type="entry name" value="Rhodopsin_dom_fungi"/>
</dbReference>
<evidence type="ECO:0000313" key="9">
    <source>
        <dbReference type="EMBL" id="GAB1314507.1"/>
    </source>
</evidence>
<keyword evidence="10" id="KW-1185">Reference proteome</keyword>
<feature type="domain" description="Rhodopsin" evidence="8">
    <location>
        <begin position="38"/>
        <end position="276"/>
    </location>
</feature>
<evidence type="ECO:0000256" key="1">
    <source>
        <dbReference type="ARBA" id="ARBA00004141"/>
    </source>
</evidence>